<protein>
    <submittedName>
        <fullName evidence="1">Uncharacterized protein</fullName>
    </submittedName>
</protein>
<gene>
    <name evidence="1" type="ORF">LSH36_190g02060</name>
</gene>
<evidence type="ECO:0000313" key="1">
    <source>
        <dbReference type="EMBL" id="KAK2157490.1"/>
    </source>
</evidence>
<proteinExistence type="predicted"/>
<organism evidence="1 2">
    <name type="scientific">Paralvinella palmiformis</name>
    <dbReference type="NCBI Taxonomy" id="53620"/>
    <lineage>
        <taxon>Eukaryota</taxon>
        <taxon>Metazoa</taxon>
        <taxon>Spiralia</taxon>
        <taxon>Lophotrochozoa</taxon>
        <taxon>Annelida</taxon>
        <taxon>Polychaeta</taxon>
        <taxon>Sedentaria</taxon>
        <taxon>Canalipalpata</taxon>
        <taxon>Terebellida</taxon>
        <taxon>Terebelliformia</taxon>
        <taxon>Alvinellidae</taxon>
        <taxon>Paralvinella</taxon>
    </lineage>
</organism>
<name>A0AAD9JRW8_9ANNE</name>
<keyword evidence="2" id="KW-1185">Reference proteome</keyword>
<sequence>MGPPVPASITHLVKFSCKKSKCRSSYSCRSQNLSCSEMSTCDADEEECDNVSQDLPIGDRR</sequence>
<reference evidence="1" key="1">
    <citation type="journal article" date="2023" name="Mol. Biol. Evol.">
        <title>Third-Generation Sequencing Reveals the Adaptive Role of the Epigenome in Three Deep-Sea Polychaetes.</title>
        <authorList>
            <person name="Perez M."/>
            <person name="Aroh O."/>
            <person name="Sun Y."/>
            <person name="Lan Y."/>
            <person name="Juniper S.K."/>
            <person name="Young C.R."/>
            <person name="Angers B."/>
            <person name="Qian P.Y."/>
        </authorList>
    </citation>
    <scope>NUCLEOTIDE SEQUENCE</scope>
    <source>
        <strain evidence="1">P08H-3</strain>
    </source>
</reference>
<dbReference type="AlphaFoldDB" id="A0AAD9JRW8"/>
<evidence type="ECO:0000313" key="2">
    <source>
        <dbReference type="Proteomes" id="UP001208570"/>
    </source>
</evidence>
<dbReference type="Proteomes" id="UP001208570">
    <property type="component" value="Unassembled WGS sequence"/>
</dbReference>
<accession>A0AAD9JRW8</accession>
<comment type="caution">
    <text evidence="1">The sequence shown here is derived from an EMBL/GenBank/DDBJ whole genome shotgun (WGS) entry which is preliminary data.</text>
</comment>
<dbReference type="EMBL" id="JAODUP010000190">
    <property type="protein sequence ID" value="KAK2157490.1"/>
    <property type="molecule type" value="Genomic_DNA"/>
</dbReference>